<evidence type="ECO:0000313" key="2">
    <source>
        <dbReference type="Proteomes" id="UP000215455"/>
    </source>
</evidence>
<dbReference type="Proteomes" id="UP000215455">
    <property type="component" value="Unassembled WGS sequence"/>
</dbReference>
<dbReference type="EMBL" id="NIWU01000001">
    <property type="protein sequence ID" value="OXR36170.1"/>
    <property type="molecule type" value="Genomic_DNA"/>
</dbReference>
<dbReference type="RefSeq" id="WP_020800409.1">
    <property type="nucleotide sequence ID" value="NZ_CP143081.1"/>
</dbReference>
<gene>
    <name evidence="1" type="ORF">PSUM_10055</name>
</gene>
<sequence>MREALPPLEKTPHQLLYLIYGNQDVYRREAKFSMLTALSQLKRGESLCIRVMTDRPEDYAGWPVDTIALNEQTMTQWQGENGYHHRRKACAIAQGLKLAQKTLFVDTDTLFLESPHRVFDRIAPGRYVMDRFEYDWSYVCERPDYVKLGRCLQTHGISANNSFKLYNSGLCGVTDGDTRLLDESIRLIDEWTRDSFDIHTIEQIALSFAMRNQPVQEAKKFVYHYFAEKRFFHAMQKHFFSRHGEQFRAELPALCTEVPRCKPVPSPWQRLRIKWKLRNKRKSVKKVGRDLLYGSAAPEHPYYEVCRHEWWESASREILRWDEDKQKRFFGTDKGRWPKHLPRPAKSSDEQTIIAYLRERMTH</sequence>
<reference evidence="1 2" key="1">
    <citation type="submission" date="2017-06" db="EMBL/GenBank/DDBJ databases">
        <authorList>
            <person name="Furmanczyk E.M."/>
        </authorList>
    </citation>
    <scope>NUCLEOTIDE SEQUENCE [LARGE SCALE GENOMIC DNA]</scope>
    <source>
        <strain evidence="1 2">DSM 16611</strain>
    </source>
</reference>
<protein>
    <recommendedName>
        <fullName evidence="3">Nucleotide-diphospho-sugar transferase domain-containing protein</fullName>
    </recommendedName>
</protein>
<proteinExistence type="predicted"/>
<evidence type="ECO:0000313" key="1">
    <source>
        <dbReference type="EMBL" id="OXR36170.1"/>
    </source>
</evidence>
<name>A0ABX4E364_9PSED</name>
<accession>A0ABX4E364</accession>
<keyword evidence="2" id="KW-1185">Reference proteome</keyword>
<evidence type="ECO:0008006" key="3">
    <source>
        <dbReference type="Google" id="ProtNLM"/>
    </source>
</evidence>
<comment type="caution">
    <text evidence="1">The sequence shown here is derived from an EMBL/GenBank/DDBJ whole genome shotgun (WGS) entry which is preliminary data.</text>
</comment>
<organism evidence="1 2">
    <name type="scientific">Pseudomonas umsongensis</name>
    <dbReference type="NCBI Taxonomy" id="198618"/>
    <lineage>
        <taxon>Bacteria</taxon>
        <taxon>Pseudomonadati</taxon>
        <taxon>Pseudomonadota</taxon>
        <taxon>Gammaproteobacteria</taxon>
        <taxon>Pseudomonadales</taxon>
        <taxon>Pseudomonadaceae</taxon>
        <taxon>Pseudomonas</taxon>
    </lineage>
</organism>